<feature type="non-terminal residue" evidence="2">
    <location>
        <position position="1"/>
    </location>
</feature>
<keyword evidence="3" id="KW-1185">Reference proteome</keyword>
<dbReference type="Proteomes" id="UP001189429">
    <property type="component" value="Unassembled WGS sequence"/>
</dbReference>
<comment type="caution">
    <text evidence="2">The sequence shown here is derived from an EMBL/GenBank/DDBJ whole genome shotgun (WGS) entry which is preliminary data.</text>
</comment>
<protein>
    <submittedName>
        <fullName evidence="2">Uncharacterized protein</fullName>
    </submittedName>
</protein>
<organism evidence="2 3">
    <name type="scientific">Prorocentrum cordatum</name>
    <dbReference type="NCBI Taxonomy" id="2364126"/>
    <lineage>
        <taxon>Eukaryota</taxon>
        <taxon>Sar</taxon>
        <taxon>Alveolata</taxon>
        <taxon>Dinophyceae</taxon>
        <taxon>Prorocentrales</taxon>
        <taxon>Prorocentraceae</taxon>
        <taxon>Prorocentrum</taxon>
    </lineage>
</organism>
<accession>A0ABN9VU02</accession>
<sequence>RSSCSGSPTPSPGSRATAPRRRTPTSPGACSGTCSALGWRTPSSPTASTSPRRCGRSRGPRPAGLRGATTGARRRSWPSARRRSCGSRTACSRPSPGAWRRAGACGTGPTSATRRTGCGPRSTAPRRRCRSPGAASRAAGRAASARRSSTPARGSPTSSTPWRPPGSRATAPPPTARRRRPAGPPPESRGAPRGARRRGPPGRAARRRPPPPRAGAPVEGPLPGEGATRRGEAVRTRGRSGGDSMSCFFQCGFPRNCSTPSPSFHLLPPIPPILGGPLLPQRWQANSRALDRAVP</sequence>
<feature type="compositionally biased region" description="Low complexity" evidence="1">
    <location>
        <begin position="131"/>
        <end position="170"/>
    </location>
</feature>
<gene>
    <name evidence="2" type="ORF">PCOR1329_LOCUS60312</name>
</gene>
<proteinExistence type="predicted"/>
<feature type="compositionally biased region" description="Low complexity" evidence="1">
    <location>
        <begin position="40"/>
        <end position="52"/>
    </location>
</feature>
<feature type="region of interest" description="Disordered" evidence="1">
    <location>
        <begin position="1"/>
        <end position="247"/>
    </location>
</feature>
<name>A0ABN9VU02_9DINO</name>
<evidence type="ECO:0000313" key="3">
    <source>
        <dbReference type="Proteomes" id="UP001189429"/>
    </source>
</evidence>
<feature type="compositionally biased region" description="Basic residues" evidence="1">
    <location>
        <begin position="194"/>
        <end position="210"/>
    </location>
</feature>
<feature type="compositionally biased region" description="Low complexity" evidence="1">
    <location>
        <begin position="60"/>
        <end position="71"/>
    </location>
</feature>
<feature type="compositionally biased region" description="Basic residues" evidence="1">
    <location>
        <begin position="72"/>
        <end position="85"/>
    </location>
</feature>
<dbReference type="EMBL" id="CAUYUJ010017548">
    <property type="protein sequence ID" value="CAK0875726.1"/>
    <property type="molecule type" value="Genomic_DNA"/>
</dbReference>
<reference evidence="2" key="1">
    <citation type="submission" date="2023-10" db="EMBL/GenBank/DDBJ databases">
        <authorList>
            <person name="Chen Y."/>
            <person name="Shah S."/>
            <person name="Dougan E. K."/>
            <person name="Thang M."/>
            <person name="Chan C."/>
        </authorList>
    </citation>
    <scope>NUCLEOTIDE SEQUENCE [LARGE SCALE GENOMIC DNA]</scope>
</reference>
<feature type="compositionally biased region" description="Low complexity" evidence="1">
    <location>
        <begin position="1"/>
        <end position="17"/>
    </location>
</feature>
<evidence type="ECO:0000256" key="1">
    <source>
        <dbReference type="SAM" id="MobiDB-lite"/>
    </source>
</evidence>
<evidence type="ECO:0000313" key="2">
    <source>
        <dbReference type="EMBL" id="CAK0875726.1"/>
    </source>
</evidence>